<proteinExistence type="inferred from homology"/>
<dbReference type="Pfam" id="PF08281">
    <property type="entry name" value="Sigma70_r4_2"/>
    <property type="match status" value="1"/>
</dbReference>
<keyword evidence="2" id="KW-0805">Transcription regulation</keyword>
<evidence type="ECO:0000256" key="4">
    <source>
        <dbReference type="ARBA" id="ARBA00023163"/>
    </source>
</evidence>
<dbReference type="PANTHER" id="PTHR43133:SF63">
    <property type="entry name" value="RNA POLYMERASE SIGMA FACTOR FECI-RELATED"/>
    <property type="match status" value="1"/>
</dbReference>
<sequence>MTQPHNAVTSQELADFFNASHPQLQKYLYWQVRSREVAEELAQETYLRFLKQEPRQILDLNAFMFTIAANLARDHLRGIKRQQHREMVPLDTDIADSKPHTEDIVARQYLGEQLQQAIASLPDRTREIFLLYRADELSYKQIAARLDISERTVEYHLRQALLLCRSFLTNT</sequence>
<dbReference type="InterPro" id="IPR039425">
    <property type="entry name" value="RNA_pol_sigma-70-like"/>
</dbReference>
<gene>
    <name evidence="7" type="ORF">QLH52_07125</name>
</gene>
<keyword evidence="3" id="KW-0731">Sigma factor</keyword>
<dbReference type="NCBIfam" id="TIGR02937">
    <property type="entry name" value="sigma70-ECF"/>
    <property type="match status" value="1"/>
</dbReference>
<dbReference type="PANTHER" id="PTHR43133">
    <property type="entry name" value="RNA POLYMERASE ECF-TYPE SIGMA FACTO"/>
    <property type="match status" value="1"/>
</dbReference>
<comment type="caution">
    <text evidence="7">The sequence shown here is derived from an EMBL/GenBank/DDBJ whole genome shotgun (WGS) entry which is preliminary data.</text>
</comment>
<comment type="similarity">
    <text evidence="1">Belongs to the sigma-70 factor family. ECF subfamily.</text>
</comment>
<dbReference type="Gene3D" id="1.10.1740.10">
    <property type="match status" value="1"/>
</dbReference>
<dbReference type="RefSeq" id="WP_205451792.1">
    <property type="nucleotide sequence ID" value="NZ_JAXARY010000005.1"/>
</dbReference>
<evidence type="ECO:0000256" key="3">
    <source>
        <dbReference type="ARBA" id="ARBA00023082"/>
    </source>
</evidence>
<name>A0ABU4UDX8_9GAMM</name>
<evidence type="ECO:0000259" key="5">
    <source>
        <dbReference type="Pfam" id="PF04542"/>
    </source>
</evidence>
<evidence type="ECO:0000313" key="8">
    <source>
        <dbReference type="Proteomes" id="UP001284537"/>
    </source>
</evidence>
<evidence type="ECO:0000256" key="1">
    <source>
        <dbReference type="ARBA" id="ARBA00010641"/>
    </source>
</evidence>
<dbReference type="InterPro" id="IPR014284">
    <property type="entry name" value="RNA_pol_sigma-70_dom"/>
</dbReference>
<dbReference type="Pfam" id="PF04542">
    <property type="entry name" value="Sigma70_r2"/>
    <property type="match status" value="1"/>
</dbReference>
<dbReference type="InterPro" id="IPR007627">
    <property type="entry name" value="RNA_pol_sigma70_r2"/>
</dbReference>
<dbReference type="EMBL" id="JAXARY010000005">
    <property type="protein sequence ID" value="MDX8127045.1"/>
    <property type="molecule type" value="Genomic_DNA"/>
</dbReference>
<dbReference type="InterPro" id="IPR013249">
    <property type="entry name" value="RNA_pol_sigma70_r4_t2"/>
</dbReference>
<keyword evidence="4" id="KW-0804">Transcription</keyword>
<dbReference type="CDD" id="cd06171">
    <property type="entry name" value="Sigma70_r4"/>
    <property type="match status" value="1"/>
</dbReference>
<keyword evidence="8" id="KW-1185">Reference proteome</keyword>
<protein>
    <submittedName>
        <fullName evidence="7">RNA polymerase sigma factor</fullName>
    </submittedName>
</protein>
<evidence type="ECO:0000256" key="2">
    <source>
        <dbReference type="ARBA" id="ARBA00023015"/>
    </source>
</evidence>
<dbReference type="Gene3D" id="1.10.10.10">
    <property type="entry name" value="Winged helix-like DNA-binding domain superfamily/Winged helix DNA-binding domain"/>
    <property type="match status" value="1"/>
</dbReference>
<accession>A0ABU4UDX8</accession>
<dbReference type="InterPro" id="IPR013324">
    <property type="entry name" value="RNA_pol_sigma_r3/r4-like"/>
</dbReference>
<dbReference type="SUPFAM" id="SSF88946">
    <property type="entry name" value="Sigma2 domain of RNA polymerase sigma factors"/>
    <property type="match status" value="1"/>
</dbReference>
<dbReference type="SUPFAM" id="SSF88659">
    <property type="entry name" value="Sigma3 and sigma4 domains of RNA polymerase sigma factors"/>
    <property type="match status" value="1"/>
</dbReference>
<evidence type="ECO:0000259" key="6">
    <source>
        <dbReference type="Pfam" id="PF08281"/>
    </source>
</evidence>
<dbReference type="Proteomes" id="UP001284537">
    <property type="component" value="Unassembled WGS sequence"/>
</dbReference>
<evidence type="ECO:0000313" key="7">
    <source>
        <dbReference type="EMBL" id="MDX8127045.1"/>
    </source>
</evidence>
<reference evidence="7 8" key="1">
    <citation type="submission" date="2023-11" db="EMBL/GenBank/DDBJ databases">
        <authorList>
            <person name="Ouyang M.-Y."/>
        </authorList>
    </citation>
    <scope>NUCLEOTIDE SEQUENCE [LARGE SCALE GENOMIC DNA]</scope>
    <source>
        <strain evidence="7 8">OY6</strain>
    </source>
</reference>
<dbReference type="InterPro" id="IPR013325">
    <property type="entry name" value="RNA_pol_sigma_r2"/>
</dbReference>
<feature type="domain" description="RNA polymerase sigma factor 70 region 4 type 2" evidence="6">
    <location>
        <begin position="112"/>
        <end position="164"/>
    </location>
</feature>
<organism evidence="7 8">
    <name type="scientific">Methylomonas defluvii</name>
    <dbReference type="NCBI Taxonomy" id="3045149"/>
    <lineage>
        <taxon>Bacteria</taxon>
        <taxon>Pseudomonadati</taxon>
        <taxon>Pseudomonadota</taxon>
        <taxon>Gammaproteobacteria</taxon>
        <taxon>Methylococcales</taxon>
        <taxon>Methylococcaceae</taxon>
        <taxon>Methylomonas</taxon>
    </lineage>
</organism>
<feature type="domain" description="RNA polymerase sigma-70 region 2" evidence="5">
    <location>
        <begin position="17"/>
        <end position="81"/>
    </location>
</feature>
<dbReference type="InterPro" id="IPR036388">
    <property type="entry name" value="WH-like_DNA-bd_sf"/>
</dbReference>